<dbReference type="EMBL" id="CP014862">
    <property type="protein sequence ID" value="ASJ02100.1"/>
    <property type="molecule type" value="Genomic_DNA"/>
</dbReference>
<keyword evidence="1" id="KW-0812">Transmembrane</keyword>
<organism evidence="2 3">
    <name type="scientific">Thermococcus profundus</name>
    <dbReference type="NCBI Taxonomy" id="49899"/>
    <lineage>
        <taxon>Archaea</taxon>
        <taxon>Methanobacteriati</taxon>
        <taxon>Methanobacteriota</taxon>
        <taxon>Thermococci</taxon>
        <taxon>Thermococcales</taxon>
        <taxon>Thermococcaceae</taxon>
        <taxon>Thermococcus</taxon>
    </lineage>
</organism>
<sequence length="81" mass="8355">MRGEALILGGIVLIFIGFLLVFVGTLISAYGGDSQVEGGGVIMIGPVPIVFGTGRGATLAMILAVVLMVLWIIGTLLLRRG</sequence>
<dbReference type="Pfam" id="PF01998">
    <property type="entry name" value="DUF131"/>
    <property type="match status" value="1"/>
</dbReference>
<evidence type="ECO:0000256" key="1">
    <source>
        <dbReference type="SAM" id="Phobius"/>
    </source>
</evidence>
<feature type="transmembrane region" description="Helical" evidence="1">
    <location>
        <begin position="57"/>
        <end position="78"/>
    </location>
</feature>
<dbReference type="RefSeq" id="WP_088857366.1">
    <property type="nucleotide sequence ID" value="NZ_CP014862.1"/>
</dbReference>
<dbReference type="Proteomes" id="UP000250179">
    <property type="component" value="Chromosome"/>
</dbReference>
<dbReference type="NCBIfam" id="TIGR00304">
    <property type="entry name" value="TIGR00304 family membrane protein"/>
    <property type="match status" value="1"/>
</dbReference>
<protein>
    <recommendedName>
        <fullName evidence="4">TIGR00304 family protein</fullName>
    </recommendedName>
</protein>
<evidence type="ECO:0000313" key="2">
    <source>
        <dbReference type="EMBL" id="ASJ02100.1"/>
    </source>
</evidence>
<dbReference type="GeneID" id="33319117"/>
<dbReference type="KEGG" id="tprf:A3L09_01865"/>
<dbReference type="AlphaFoldDB" id="A0A2Z2M6S1"/>
<keyword evidence="1" id="KW-1133">Transmembrane helix</keyword>
<keyword evidence="1" id="KW-0472">Membrane</keyword>
<dbReference type="InterPro" id="IPR002849">
    <property type="entry name" value="DUF131"/>
</dbReference>
<feature type="transmembrane region" description="Helical" evidence="1">
    <location>
        <begin position="7"/>
        <end position="30"/>
    </location>
</feature>
<name>A0A2Z2M6S1_THEPR</name>
<keyword evidence="3" id="KW-1185">Reference proteome</keyword>
<accession>A0A2Z2M6S1</accession>
<evidence type="ECO:0008006" key="4">
    <source>
        <dbReference type="Google" id="ProtNLM"/>
    </source>
</evidence>
<proteinExistence type="predicted"/>
<reference evidence="2 3" key="1">
    <citation type="submission" date="2016-03" db="EMBL/GenBank/DDBJ databases">
        <title>Complete genome sequence of Thermococcus profundus strain DT5432.</title>
        <authorList>
            <person name="Oger P.M."/>
        </authorList>
    </citation>
    <scope>NUCLEOTIDE SEQUENCE [LARGE SCALE GENOMIC DNA]</scope>
    <source>
        <strain evidence="2 3">DT 5432</strain>
    </source>
</reference>
<gene>
    <name evidence="2" type="ORF">A3L09_01865</name>
</gene>
<evidence type="ECO:0000313" key="3">
    <source>
        <dbReference type="Proteomes" id="UP000250179"/>
    </source>
</evidence>